<dbReference type="SMART" id="SM00506">
    <property type="entry name" value="A1pp"/>
    <property type="match status" value="1"/>
</dbReference>
<evidence type="ECO:0000313" key="2">
    <source>
        <dbReference type="EMBL" id="EDO17812.1"/>
    </source>
</evidence>
<dbReference type="RefSeq" id="XP_001645670.1">
    <property type="nucleotide sequence ID" value="XM_001645620.1"/>
</dbReference>
<gene>
    <name evidence="2" type="ORF">Kpol_1043p2</name>
</gene>
<dbReference type="OrthoDB" id="6082470at2759"/>
<dbReference type="OMA" id="YIIHCPT"/>
<evidence type="ECO:0000259" key="1">
    <source>
        <dbReference type="PROSITE" id="PS51154"/>
    </source>
</evidence>
<keyword evidence="3" id="KW-1185">Reference proteome</keyword>
<dbReference type="KEGG" id="vpo:Kpol_1043p2"/>
<organism evidence="3">
    <name type="scientific">Vanderwaltozyma polyspora (strain ATCC 22028 / DSM 70294 / BCRC 21397 / CBS 2163 / NBRC 10782 / NRRL Y-8283 / UCD 57-17)</name>
    <name type="common">Kluyveromyces polysporus</name>
    <dbReference type="NCBI Taxonomy" id="436907"/>
    <lineage>
        <taxon>Eukaryota</taxon>
        <taxon>Fungi</taxon>
        <taxon>Dikarya</taxon>
        <taxon>Ascomycota</taxon>
        <taxon>Saccharomycotina</taxon>
        <taxon>Saccharomycetes</taxon>
        <taxon>Saccharomycetales</taxon>
        <taxon>Saccharomycetaceae</taxon>
        <taxon>Vanderwaltozyma</taxon>
    </lineage>
</organism>
<dbReference type="InterPro" id="IPR028071">
    <property type="entry name" value="Macro-like_dom"/>
</dbReference>
<protein>
    <recommendedName>
        <fullName evidence="1">Macro domain-containing protein</fullName>
    </recommendedName>
</protein>
<dbReference type="eggNOG" id="ENOG502QVAE">
    <property type="taxonomic scope" value="Eukaryota"/>
</dbReference>
<name>A7TIM0_VANPO</name>
<evidence type="ECO:0000313" key="3">
    <source>
        <dbReference type="Proteomes" id="UP000000267"/>
    </source>
</evidence>
<reference evidence="2 3" key="1">
    <citation type="journal article" date="2007" name="Proc. Natl. Acad. Sci. U.S.A.">
        <title>Independent sorting-out of thousands of duplicated gene pairs in two yeast species descended from a whole-genome duplication.</title>
        <authorList>
            <person name="Scannell D.R."/>
            <person name="Frank A.C."/>
            <person name="Conant G.C."/>
            <person name="Byrne K.P."/>
            <person name="Woolfit M."/>
            <person name="Wolfe K.H."/>
        </authorList>
    </citation>
    <scope>NUCLEOTIDE SEQUENCE [LARGE SCALE GENOMIC DNA]</scope>
    <source>
        <strain evidence="3">ATCC 22028 / DSM 70294 / BCRC 21397 / CBS 2163 / NBRC 10782 / NRRL Y-8283 / UCD 57-17</strain>
    </source>
</reference>
<proteinExistence type="predicted"/>
<dbReference type="GeneID" id="5546065"/>
<dbReference type="STRING" id="436907.A7TIM0"/>
<dbReference type="SUPFAM" id="SSF52949">
    <property type="entry name" value="Macro domain-like"/>
    <property type="match status" value="1"/>
</dbReference>
<dbReference type="Proteomes" id="UP000000267">
    <property type="component" value="Unassembled WGS sequence"/>
</dbReference>
<accession>A7TIM0</accession>
<dbReference type="EMBL" id="DS480397">
    <property type="protein sequence ID" value="EDO17812.1"/>
    <property type="molecule type" value="Genomic_DNA"/>
</dbReference>
<dbReference type="FunCoup" id="A7TIM0">
    <property type="interactions" value="4"/>
</dbReference>
<dbReference type="PROSITE" id="PS51154">
    <property type="entry name" value="MACRO"/>
    <property type="match status" value="1"/>
</dbReference>
<dbReference type="PhylomeDB" id="A7TIM0"/>
<sequence length="273" mass="30800">MRIVLCDTNKTVCSLWRKMLPKSLLDKGKVEVHNTTFEALAHKLYKTNVNQLSKEGTRPYCSPEKCVVVSPGNSFGYLGGGFDLALCEYYGGKPFETWFRSKLNNEYYPIGSSTLIDAYDYFLPESSDKIRHILHVPTIVAPSHSSFMKAEPLRSGYEPVFNATWNSLRSFPSCCDTIIMSGLYTGYAGVPAEVSCKSMSFAITLYHLCEILPKDVVNLLTMYYLGYPFEDFFLHTASEQLELLGIDKEQLIAFDVTRDFIDAIIPSHLLDSL</sequence>
<dbReference type="AlphaFoldDB" id="A7TIM0"/>
<dbReference type="Gene3D" id="3.40.220.10">
    <property type="entry name" value="Leucine Aminopeptidase, subunit E, domain 1"/>
    <property type="match status" value="1"/>
</dbReference>
<feature type="domain" description="Macro" evidence="1">
    <location>
        <begin position="29"/>
        <end position="220"/>
    </location>
</feature>
<dbReference type="InterPro" id="IPR043472">
    <property type="entry name" value="Macro_dom-like"/>
</dbReference>
<dbReference type="Pfam" id="PF14519">
    <property type="entry name" value="Macro_2"/>
    <property type="match status" value="1"/>
</dbReference>
<dbReference type="HOGENOM" id="CLU_093588_0_0_1"/>
<dbReference type="InterPro" id="IPR002589">
    <property type="entry name" value="Macro_dom"/>
</dbReference>
<dbReference type="InParanoid" id="A7TIM0"/>